<keyword evidence="3" id="KW-1185">Reference proteome</keyword>
<evidence type="ECO:0000313" key="2">
    <source>
        <dbReference type="EMBL" id="MBB3971887.1"/>
    </source>
</evidence>
<reference evidence="2 3" key="1">
    <citation type="submission" date="2020-08" db="EMBL/GenBank/DDBJ databases">
        <title>Genomic Encyclopedia of Type Strains, Phase IV (KMG-IV): sequencing the most valuable type-strain genomes for metagenomic binning, comparative biology and taxonomic classification.</title>
        <authorList>
            <person name="Goeker M."/>
        </authorList>
    </citation>
    <scope>NUCLEOTIDE SEQUENCE [LARGE SCALE GENOMIC DNA]</scope>
    <source>
        <strain evidence="2 3">DSM 25481</strain>
    </source>
</reference>
<sequence length="135" mass="14371">MSYPVSEVGCVGPEVIAKLKAVRVRTTATLLEKASTPKGRKALAAAAGLDDTVILKLANIADLTRVPGVALDYAVLLEAAGVDTVPDLRNRNPANLARAVARLNQARRIVHAPPSEKLLAKWIERAKALPVTLTY</sequence>
<protein>
    <submittedName>
        <fullName evidence="2">Putative flap endonuclease-1-like 5' DNA nuclease</fullName>
    </submittedName>
</protein>
<accession>A0A7W6CX64</accession>
<keyword evidence="2" id="KW-0540">Nuclease</keyword>
<dbReference type="AlphaFoldDB" id="A0A7W6CX64"/>
<dbReference type="Pfam" id="PF14229">
    <property type="entry name" value="DUF4332"/>
    <property type="match status" value="1"/>
</dbReference>
<evidence type="ECO:0000313" key="3">
    <source>
        <dbReference type="Proteomes" id="UP000528964"/>
    </source>
</evidence>
<dbReference type="Proteomes" id="UP000528964">
    <property type="component" value="Unassembled WGS sequence"/>
</dbReference>
<evidence type="ECO:0000259" key="1">
    <source>
        <dbReference type="Pfam" id="PF14229"/>
    </source>
</evidence>
<dbReference type="InterPro" id="IPR025567">
    <property type="entry name" value="DUF4332"/>
</dbReference>
<organism evidence="2 3">
    <name type="scientific">Hansschlegelia beijingensis</name>
    <dbReference type="NCBI Taxonomy" id="1133344"/>
    <lineage>
        <taxon>Bacteria</taxon>
        <taxon>Pseudomonadati</taxon>
        <taxon>Pseudomonadota</taxon>
        <taxon>Alphaproteobacteria</taxon>
        <taxon>Hyphomicrobiales</taxon>
        <taxon>Methylopilaceae</taxon>
        <taxon>Hansschlegelia</taxon>
    </lineage>
</organism>
<proteinExistence type="predicted"/>
<dbReference type="Gene3D" id="1.10.150.20">
    <property type="entry name" value="5' to 3' exonuclease, C-terminal subdomain"/>
    <property type="match status" value="1"/>
</dbReference>
<feature type="domain" description="DUF4332" evidence="1">
    <location>
        <begin position="11"/>
        <end position="129"/>
    </location>
</feature>
<dbReference type="GO" id="GO:0004519">
    <property type="term" value="F:endonuclease activity"/>
    <property type="evidence" value="ECO:0007669"/>
    <property type="project" value="UniProtKB-KW"/>
</dbReference>
<name>A0A7W6CX64_9HYPH</name>
<dbReference type="EMBL" id="JACIDR010000001">
    <property type="protein sequence ID" value="MBB3971887.1"/>
    <property type="molecule type" value="Genomic_DNA"/>
</dbReference>
<gene>
    <name evidence="2" type="ORF">GGR24_000520</name>
</gene>
<keyword evidence="2" id="KW-0378">Hydrolase</keyword>
<comment type="caution">
    <text evidence="2">The sequence shown here is derived from an EMBL/GenBank/DDBJ whole genome shotgun (WGS) entry which is preliminary data.</text>
</comment>
<dbReference type="RefSeq" id="WP_183393730.1">
    <property type="nucleotide sequence ID" value="NZ_JACIDR010000001.1"/>
</dbReference>
<keyword evidence="2" id="KW-0255">Endonuclease</keyword>